<feature type="DNA-binding region" description="H-T-H motif" evidence="2">
    <location>
        <begin position="37"/>
        <end position="56"/>
    </location>
</feature>
<comment type="caution">
    <text evidence="4">The sequence shown here is derived from an EMBL/GenBank/DDBJ whole genome shotgun (WGS) entry which is preliminary data.</text>
</comment>
<dbReference type="PROSITE" id="PS01081">
    <property type="entry name" value="HTH_TETR_1"/>
    <property type="match status" value="1"/>
</dbReference>
<dbReference type="SUPFAM" id="SSF46689">
    <property type="entry name" value="Homeodomain-like"/>
    <property type="match status" value="1"/>
</dbReference>
<evidence type="ECO:0000313" key="4">
    <source>
        <dbReference type="EMBL" id="MDQ0223882.1"/>
    </source>
</evidence>
<dbReference type="PANTHER" id="PTHR30328:SF54">
    <property type="entry name" value="HTH-TYPE TRANSCRIPTIONAL REPRESSOR SCO4008"/>
    <property type="match status" value="1"/>
</dbReference>
<dbReference type="InterPro" id="IPR036271">
    <property type="entry name" value="Tet_transcr_reg_TetR-rel_C_sf"/>
</dbReference>
<keyword evidence="5" id="KW-1185">Reference proteome</keyword>
<feature type="domain" description="HTH tetR-type" evidence="3">
    <location>
        <begin position="14"/>
        <end position="74"/>
    </location>
</feature>
<dbReference type="PROSITE" id="PS50977">
    <property type="entry name" value="HTH_TETR_2"/>
    <property type="match status" value="1"/>
</dbReference>
<evidence type="ECO:0000256" key="1">
    <source>
        <dbReference type="ARBA" id="ARBA00023125"/>
    </source>
</evidence>
<name>A0ABT9YWB0_9BACI</name>
<protein>
    <submittedName>
        <fullName evidence="4">AcrR family transcriptional regulator</fullName>
    </submittedName>
</protein>
<accession>A0ABT9YWB0</accession>
<dbReference type="EMBL" id="JAUSTZ010000001">
    <property type="protein sequence ID" value="MDQ0223882.1"/>
    <property type="molecule type" value="Genomic_DNA"/>
</dbReference>
<keyword evidence="1 2" id="KW-0238">DNA-binding</keyword>
<organism evidence="4 5">
    <name type="scientific">Metabacillus niabensis</name>
    <dbReference type="NCBI Taxonomy" id="324854"/>
    <lineage>
        <taxon>Bacteria</taxon>
        <taxon>Bacillati</taxon>
        <taxon>Bacillota</taxon>
        <taxon>Bacilli</taxon>
        <taxon>Bacillales</taxon>
        <taxon>Bacillaceae</taxon>
        <taxon>Metabacillus</taxon>
    </lineage>
</organism>
<dbReference type="Gene3D" id="1.10.10.60">
    <property type="entry name" value="Homeodomain-like"/>
    <property type="match status" value="1"/>
</dbReference>
<dbReference type="InterPro" id="IPR023772">
    <property type="entry name" value="DNA-bd_HTH_TetR-type_CS"/>
</dbReference>
<dbReference type="Pfam" id="PF00440">
    <property type="entry name" value="TetR_N"/>
    <property type="match status" value="1"/>
</dbReference>
<proteinExistence type="predicted"/>
<dbReference type="InterPro" id="IPR009057">
    <property type="entry name" value="Homeodomain-like_sf"/>
</dbReference>
<dbReference type="RefSeq" id="WP_233452126.1">
    <property type="nucleotide sequence ID" value="NZ_CADEPK010000019.1"/>
</dbReference>
<evidence type="ECO:0000256" key="2">
    <source>
        <dbReference type="PROSITE-ProRule" id="PRU00335"/>
    </source>
</evidence>
<reference evidence="4 5" key="1">
    <citation type="submission" date="2023-07" db="EMBL/GenBank/DDBJ databases">
        <title>Genomic Encyclopedia of Type Strains, Phase IV (KMG-IV): sequencing the most valuable type-strain genomes for metagenomic binning, comparative biology and taxonomic classification.</title>
        <authorList>
            <person name="Goeker M."/>
        </authorList>
    </citation>
    <scope>NUCLEOTIDE SEQUENCE [LARGE SCALE GENOMIC DNA]</scope>
    <source>
        <strain evidence="4 5">DSM 17723</strain>
    </source>
</reference>
<gene>
    <name evidence="4" type="ORF">J2S02_000204</name>
</gene>
<dbReference type="SUPFAM" id="SSF48498">
    <property type="entry name" value="Tetracyclin repressor-like, C-terminal domain"/>
    <property type="match status" value="1"/>
</dbReference>
<dbReference type="InterPro" id="IPR050109">
    <property type="entry name" value="HTH-type_TetR-like_transc_reg"/>
</dbReference>
<sequence length="205" mass="23637">MSPLKQNRSNDRNKDVRDQILRAAKELFAKKGYEGTTVRQICHEANVSLALVSYHFGGKENVFFEVFQPIRQLFENMKYDLSDSLGALKSFCRQFVIFRNEESELVSILQQELVMNSPRLEMLTDVFLPSWEQLRLILQECQEKNLIDFPSVDVAVNFIMGTLMFSHNNAFLNRTQSEMSPEQVADFAVNFIINGLQATSEQGKR</sequence>
<dbReference type="InterPro" id="IPR001647">
    <property type="entry name" value="HTH_TetR"/>
</dbReference>
<dbReference type="Proteomes" id="UP001232245">
    <property type="component" value="Unassembled WGS sequence"/>
</dbReference>
<dbReference type="PRINTS" id="PR00455">
    <property type="entry name" value="HTHTETR"/>
</dbReference>
<evidence type="ECO:0000259" key="3">
    <source>
        <dbReference type="PROSITE" id="PS50977"/>
    </source>
</evidence>
<dbReference type="Gene3D" id="1.10.357.10">
    <property type="entry name" value="Tetracycline Repressor, domain 2"/>
    <property type="match status" value="1"/>
</dbReference>
<evidence type="ECO:0000313" key="5">
    <source>
        <dbReference type="Proteomes" id="UP001232245"/>
    </source>
</evidence>
<dbReference type="PANTHER" id="PTHR30328">
    <property type="entry name" value="TRANSCRIPTIONAL REPRESSOR"/>
    <property type="match status" value="1"/>
</dbReference>